<feature type="transmembrane region" description="Helical" evidence="1">
    <location>
        <begin position="20"/>
        <end position="42"/>
    </location>
</feature>
<gene>
    <name evidence="2" type="ORF">W7K_20465</name>
</gene>
<dbReference type="AlphaFoldDB" id="A0A0L8A4H8"/>
<keyword evidence="1" id="KW-1133">Transmembrane helix</keyword>
<organism evidence="2 3">
    <name type="scientific">Stenotrophomonas geniculata N1</name>
    <dbReference type="NCBI Taxonomy" id="1167641"/>
    <lineage>
        <taxon>Bacteria</taxon>
        <taxon>Pseudomonadati</taxon>
        <taxon>Pseudomonadota</taxon>
        <taxon>Gammaproteobacteria</taxon>
        <taxon>Lysobacterales</taxon>
        <taxon>Lysobacteraceae</taxon>
        <taxon>Stenotrophomonas</taxon>
    </lineage>
</organism>
<feature type="transmembrane region" description="Helical" evidence="1">
    <location>
        <begin position="339"/>
        <end position="361"/>
    </location>
</feature>
<reference evidence="2 3" key="1">
    <citation type="journal article" date="2012" name="J. Bacteriol.">
        <title>Genome sequence of a novel nicotine-degrading strain, Pseudomonas geniculata N1.</title>
        <authorList>
            <person name="Tang H."/>
            <person name="Yu H."/>
            <person name="Tai C."/>
            <person name="Huang K."/>
            <person name="Liu Y."/>
            <person name="Wang L."/>
            <person name="Yao Y."/>
            <person name="Wu G."/>
            <person name="Xu P."/>
        </authorList>
    </citation>
    <scope>NUCLEOTIDE SEQUENCE [LARGE SCALE GENOMIC DNA]</scope>
    <source>
        <strain evidence="2 3">N1</strain>
    </source>
</reference>
<evidence type="ECO:0000313" key="2">
    <source>
        <dbReference type="EMBL" id="KOE97303.1"/>
    </source>
</evidence>
<feature type="transmembrane region" description="Helical" evidence="1">
    <location>
        <begin position="233"/>
        <end position="254"/>
    </location>
</feature>
<feature type="transmembrane region" description="Helical" evidence="1">
    <location>
        <begin position="161"/>
        <end position="182"/>
    </location>
</feature>
<feature type="transmembrane region" description="Helical" evidence="1">
    <location>
        <begin position="139"/>
        <end position="155"/>
    </location>
</feature>
<protein>
    <recommendedName>
        <fullName evidence="4">Transmembrane protein</fullName>
    </recommendedName>
</protein>
<feature type="transmembrane region" description="Helical" evidence="1">
    <location>
        <begin position="109"/>
        <end position="127"/>
    </location>
</feature>
<evidence type="ECO:0000313" key="3">
    <source>
        <dbReference type="Proteomes" id="UP000036890"/>
    </source>
</evidence>
<feature type="transmembrane region" description="Helical" evidence="1">
    <location>
        <begin position="373"/>
        <end position="391"/>
    </location>
</feature>
<accession>A0A0L8A4H8</accession>
<evidence type="ECO:0000256" key="1">
    <source>
        <dbReference type="SAM" id="Phobius"/>
    </source>
</evidence>
<dbReference type="EMBL" id="AJLO02000046">
    <property type="protein sequence ID" value="KOE97303.1"/>
    <property type="molecule type" value="Genomic_DNA"/>
</dbReference>
<evidence type="ECO:0008006" key="4">
    <source>
        <dbReference type="Google" id="ProtNLM"/>
    </source>
</evidence>
<keyword evidence="1" id="KW-0472">Membrane</keyword>
<keyword evidence="1" id="KW-0812">Transmembrane</keyword>
<sequence>MSEAHKASARLLTRPGIGSLAFMLRAFGVLLAIAASCNALLFSSAVATPLVQADAWYFLESFLPRYFDGSLTFLDLFMQRGVGDHAQPLQKLVLLFHTKYFDMDFRVEGLIGILVGIAWCCAVAREMPRHALASPMRNAYAWLCIGLVFALGLSLNSSNIFTWPLATLGYIPLLLGALYFSLVMTQLQQARPWLVFAATLLLGLCTDEIALVLVIATALACVPLLTASRRDKAIALVAAVVALMLVRGFLWWVAMRAGTGATMLPSRGLAESLLTADALKGLLIPFSDGLIHLELLSARFPKTTQAAVLVCAGAVLALQLFFWVTVFGAWRRRTYNRTLAMATFLMLVAYALTAGIILSRVPAFDWNYLHQPRYVMSYQINLVAIAVMFHYRLTRSGASAPASAHTSPKARFVEQGGILLLIAGLLAVQWQASRYNWKLPHYLIPYWQNTALAMQRLATDPRTAPTACPDIMTVCGYPEEERVKLISLLVDKQLNIFSNRFQIRNRLYPSLATVPGFGPGAVQEQHFDHRIAGAAVKASLLAEPLSGSCASNTTAAQPVRIHLDTRDLAPFGAQLWVDSIGAQRTLLASTAPAEPALTVEHALPDHSVLSLVRSDSQGVLAQQQLDLPPCTAGSTTR</sequence>
<proteinExistence type="predicted"/>
<dbReference type="OrthoDB" id="5948305at2"/>
<feature type="transmembrane region" description="Helical" evidence="1">
    <location>
        <begin position="306"/>
        <end position="327"/>
    </location>
</feature>
<feature type="transmembrane region" description="Helical" evidence="1">
    <location>
        <begin position="412"/>
        <end position="430"/>
    </location>
</feature>
<feature type="transmembrane region" description="Helical" evidence="1">
    <location>
        <begin position="194"/>
        <end position="227"/>
    </location>
</feature>
<dbReference type="Proteomes" id="UP000036890">
    <property type="component" value="Unassembled WGS sequence"/>
</dbReference>
<name>A0A0L8A4H8_9GAMM</name>
<comment type="caution">
    <text evidence="2">The sequence shown here is derived from an EMBL/GenBank/DDBJ whole genome shotgun (WGS) entry which is preliminary data.</text>
</comment>
<dbReference type="RefSeq" id="WP_010480651.1">
    <property type="nucleotide sequence ID" value="NZ_AJLO02000046.1"/>
</dbReference>